<accession>A0ABS5VL65</accession>
<keyword evidence="3" id="KW-1185">Reference proteome</keyword>
<feature type="transmembrane region" description="Helical" evidence="1">
    <location>
        <begin position="52"/>
        <end position="74"/>
    </location>
</feature>
<evidence type="ECO:0000256" key="1">
    <source>
        <dbReference type="SAM" id="Phobius"/>
    </source>
</evidence>
<feature type="transmembrane region" description="Helical" evidence="1">
    <location>
        <begin position="217"/>
        <end position="239"/>
    </location>
</feature>
<feature type="transmembrane region" description="Helical" evidence="1">
    <location>
        <begin position="190"/>
        <end position="210"/>
    </location>
</feature>
<dbReference type="Proteomes" id="UP000772618">
    <property type="component" value="Unassembled WGS sequence"/>
</dbReference>
<name>A0ABS5VL65_9BACT</name>
<dbReference type="InterPro" id="IPR025238">
    <property type="entry name" value="DUF4184"/>
</dbReference>
<dbReference type="RefSeq" id="WP_254151438.1">
    <property type="nucleotide sequence ID" value="NZ_JAHESD010000001.1"/>
</dbReference>
<reference evidence="2 3" key="1">
    <citation type="submission" date="2021-05" db="EMBL/GenBank/DDBJ databases">
        <title>A Polyphasic approach of four new species of the genus Ohtaekwangia: Ohtaekwangia histidinii sp. nov., Ohtaekwangia cretensis sp. nov., Ohtaekwangia indiensis sp. nov., Ohtaekwangia reichenbachii sp. nov. from diverse environment.</title>
        <authorList>
            <person name="Octaviana S."/>
        </authorList>
    </citation>
    <scope>NUCLEOTIDE SEQUENCE [LARGE SCALE GENOMIC DNA]</scope>
    <source>
        <strain evidence="2 3">PWU20</strain>
    </source>
</reference>
<sequence length="257" mass="29825">MPFTPAHAAIVLPFVRKNASYLSATALIIGSFAPDFEYFFNFTIRKVHGHTVAGLLYFDLPTVILLSFLFHVVVKKNLLNNLPIFFQERFQPMLHHNFIAYFKSNWMLFSVSAIIGSASHIFWDSFTHANGFFVRHLPWIYENTRIPFRGVNYTLWYALQNLSTVVGLLIIIVFIRNMPVSKSYLTKPDWRYWFWTVIIIAIVTSVRFAIKSYNGNPVIVIITLISACCIAFVLMGLFYNKSLDKEDHSESQMKERF</sequence>
<keyword evidence="1" id="KW-1133">Transmembrane helix</keyword>
<evidence type="ECO:0000313" key="2">
    <source>
        <dbReference type="EMBL" id="MBT1701738.1"/>
    </source>
</evidence>
<dbReference type="EMBL" id="JAHESD010000001">
    <property type="protein sequence ID" value="MBT1701738.1"/>
    <property type="molecule type" value="Genomic_DNA"/>
</dbReference>
<proteinExistence type="predicted"/>
<dbReference type="Pfam" id="PF13803">
    <property type="entry name" value="DUF4184"/>
    <property type="match status" value="1"/>
</dbReference>
<feature type="transmembrane region" description="Helical" evidence="1">
    <location>
        <begin position="106"/>
        <end position="123"/>
    </location>
</feature>
<gene>
    <name evidence="2" type="ORF">KK060_00505</name>
</gene>
<evidence type="ECO:0000313" key="3">
    <source>
        <dbReference type="Proteomes" id="UP000772618"/>
    </source>
</evidence>
<feature type="transmembrane region" description="Helical" evidence="1">
    <location>
        <begin position="20"/>
        <end position="40"/>
    </location>
</feature>
<feature type="transmembrane region" description="Helical" evidence="1">
    <location>
        <begin position="155"/>
        <end position="175"/>
    </location>
</feature>
<comment type="caution">
    <text evidence="2">The sequence shown here is derived from an EMBL/GenBank/DDBJ whole genome shotgun (WGS) entry which is preliminary data.</text>
</comment>
<keyword evidence="1" id="KW-0472">Membrane</keyword>
<protein>
    <submittedName>
        <fullName evidence="2">DUF4184 family protein</fullName>
    </submittedName>
</protein>
<keyword evidence="1" id="KW-0812">Transmembrane</keyword>
<organism evidence="2 3">
    <name type="scientific">Chryseosolibacter indicus</name>
    <dbReference type="NCBI Taxonomy" id="2782351"/>
    <lineage>
        <taxon>Bacteria</taxon>
        <taxon>Pseudomonadati</taxon>
        <taxon>Bacteroidota</taxon>
        <taxon>Cytophagia</taxon>
        <taxon>Cytophagales</taxon>
        <taxon>Chryseotaleaceae</taxon>
        <taxon>Chryseosolibacter</taxon>
    </lineage>
</organism>